<name>A0A2N3VL98_9NOCA</name>
<proteinExistence type="predicted"/>
<gene>
    <name evidence="1" type="ORF">ATK86_6873</name>
</gene>
<dbReference type="OrthoDB" id="4558051at2"/>
<reference evidence="1 2" key="1">
    <citation type="submission" date="2017-12" db="EMBL/GenBank/DDBJ databases">
        <title>Sequencing the genomes of 1000 Actinobacteria strains.</title>
        <authorList>
            <person name="Klenk H.-P."/>
        </authorList>
    </citation>
    <scope>NUCLEOTIDE SEQUENCE [LARGE SCALE GENOMIC DNA]</scope>
    <source>
        <strain evidence="1 2">DSM 44489</strain>
    </source>
</reference>
<evidence type="ECO:0000313" key="1">
    <source>
        <dbReference type="EMBL" id="PKV82386.1"/>
    </source>
</evidence>
<sequence length="118" mass="12418">MTDRTAASFGIDDISVGPFAHGFGTTDDGHPFAFRTHRATLTVQIYRADLGDAVPGSDDVVAQARAQVTDIDLGDERSVSAFVRDLLLDADPVETAASSDISPVRAILGRISAVIDGM</sequence>
<keyword evidence="2" id="KW-1185">Reference proteome</keyword>
<dbReference type="Proteomes" id="UP000233766">
    <property type="component" value="Unassembled WGS sequence"/>
</dbReference>
<accession>A0A2N3VL98</accession>
<dbReference type="RefSeq" id="WP_101468822.1">
    <property type="nucleotide sequence ID" value="NZ_PJMW01000002.1"/>
</dbReference>
<dbReference type="EMBL" id="PJMW01000002">
    <property type="protein sequence ID" value="PKV82386.1"/>
    <property type="molecule type" value="Genomic_DNA"/>
</dbReference>
<protein>
    <submittedName>
        <fullName evidence="1">Uncharacterized protein</fullName>
    </submittedName>
</protein>
<dbReference type="AlphaFoldDB" id="A0A2N3VL98"/>
<comment type="caution">
    <text evidence="1">The sequence shown here is derived from an EMBL/GenBank/DDBJ whole genome shotgun (WGS) entry which is preliminary data.</text>
</comment>
<evidence type="ECO:0000313" key="2">
    <source>
        <dbReference type="Proteomes" id="UP000233766"/>
    </source>
</evidence>
<organism evidence="1 2">
    <name type="scientific">Nocardia fluminea</name>
    <dbReference type="NCBI Taxonomy" id="134984"/>
    <lineage>
        <taxon>Bacteria</taxon>
        <taxon>Bacillati</taxon>
        <taxon>Actinomycetota</taxon>
        <taxon>Actinomycetes</taxon>
        <taxon>Mycobacteriales</taxon>
        <taxon>Nocardiaceae</taxon>
        <taxon>Nocardia</taxon>
    </lineage>
</organism>